<dbReference type="Proteomes" id="UP000578697">
    <property type="component" value="Unassembled WGS sequence"/>
</dbReference>
<dbReference type="InterPro" id="IPR025943">
    <property type="entry name" value="Sigma_54_int_dom_ATP-bd_2"/>
</dbReference>
<dbReference type="CDD" id="cd00093">
    <property type="entry name" value="HTH_XRE"/>
    <property type="match status" value="1"/>
</dbReference>
<dbReference type="InterPro" id="IPR009057">
    <property type="entry name" value="Homeodomain-like_sf"/>
</dbReference>
<keyword evidence="1" id="KW-0547">Nucleotide-binding</keyword>
<dbReference type="InterPro" id="IPR003593">
    <property type="entry name" value="AAA+_ATPase"/>
</dbReference>
<dbReference type="InterPro" id="IPR002078">
    <property type="entry name" value="Sigma_54_int"/>
</dbReference>
<name>A0A840SF67_9SPIR</name>
<dbReference type="PROSITE" id="PS00675">
    <property type="entry name" value="SIGMA54_INTERACT_1"/>
    <property type="match status" value="1"/>
</dbReference>
<reference evidence="8 10" key="1">
    <citation type="submission" date="2018-08" db="EMBL/GenBank/DDBJ databases">
        <title>The first complete genome of Treponema rectale (CHPAT), a commensal spirochete of the bovine rectum.</title>
        <authorList>
            <person name="Staton G.J."/>
            <person name="Clegg S.R."/>
            <person name="Carter S.D."/>
            <person name="Radford A.D."/>
            <person name="Darby A."/>
            <person name="Hall N."/>
            <person name="Birtles R.J."/>
            <person name="Evans N.J."/>
        </authorList>
    </citation>
    <scope>NUCLEOTIDE SEQUENCE [LARGE SCALE GENOMIC DNA]</scope>
    <source>
        <strain evidence="8 10">CHPA</strain>
    </source>
</reference>
<dbReference type="GO" id="GO:0005524">
    <property type="term" value="F:ATP binding"/>
    <property type="evidence" value="ECO:0007669"/>
    <property type="project" value="UniProtKB-KW"/>
</dbReference>
<dbReference type="PRINTS" id="PR01590">
    <property type="entry name" value="HTHFIS"/>
</dbReference>
<dbReference type="InterPro" id="IPR029016">
    <property type="entry name" value="GAF-like_dom_sf"/>
</dbReference>
<evidence type="ECO:0000313" key="7">
    <source>
        <dbReference type="EMBL" id="MBB5218092.1"/>
    </source>
</evidence>
<protein>
    <submittedName>
        <fullName evidence="8">GAF domain-containing protein</fullName>
    </submittedName>
    <submittedName>
        <fullName evidence="7">Nif-specific regulatory protein</fullName>
    </submittedName>
</protein>
<dbReference type="InterPro" id="IPR001387">
    <property type="entry name" value="Cro/C1-type_HTH"/>
</dbReference>
<evidence type="ECO:0000256" key="1">
    <source>
        <dbReference type="ARBA" id="ARBA00022741"/>
    </source>
</evidence>
<evidence type="ECO:0000256" key="4">
    <source>
        <dbReference type="ARBA" id="ARBA00023125"/>
    </source>
</evidence>
<dbReference type="EMBL" id="CP031517">
    <property type="protein sequence ID" value="QOS40196.1"/>
    <property type="molecule type" value="Genomic_DNA"/>
</dbReference>
<dbReference type="Gene3D" id="3.40.50.300">
    <property type="entry name" value="P-loop containing nucleotide triphosphate hydrolases"/>
    <property type="match status" value="1"/>
</dbReference>
<dbReference type="Proteomes" id="UP000593591">
    <property type="component" value="Chromosome"/>
</dbReference>
<evidence type="ECO:0000259" key="6">
    <source>
        <dbReference type="PROSITE" id="PS50045"/>
    </source>
</evidence>
<dbReference type="InterPro" id="IPR003018">
    <property type="entry name" value="GAF"/>
</dbReference>
<evidence type="ECO:0000256" key="5">
    <source>
        <dbReference type="ARBA" id="ARBA00023163"/>
    </source>
</evidence>
<dbReference type="InterPro" id="IPR025662">
    <property type="entry name" value="Sigma_54_int_dom_ATP-bd_1"/>
</dbReference>
<sequence>MSDLEVNFIDRLKTLIYANTRISASYESPRKLLSVILESVKTVLSCEAASVLTVNQEDGSLTFDDVLGPKGAEVKKIHVEKESIAGWVAEHMEPQIVNSAIDDERFNPYVQNSTNYITRNMMAYPVVVNGRSVAVIEVLNKSDNQDFTQEDLDVLELIGMQASVAYRNLSDYRGKMDQIDQMQHSFKNGTEYHSFVAKSPAVLDILKVLDSVAKMNSSVLIVGESGVGKELFAEQVHLRSDRKDMPFVRVNCGALSPTLLESELFGHVKGAFTDAVSNHMGRFEAADGGTIFLDEIGELPLDLQVKLLRVLQERKFERVGSSETISVNVRVIAATNRNLEEMVENGSFRSDLYFRLNVVPINVPPLRDRKEDLEVLSQHFLEKFRMEAGKDFKGFSEAAMEAINSYYWPGNIRELENAVERACILGTPPYIEPSDLHLPTGLDRHETQESSCGTSVLFDSGLELKDAVNEFKKEYITKVLIKSNWNQTEAARRLGIQRTYVSRLLNELDIKRV</sequence>
<dbReference type="PROSITE" id="PS00676">
    <property type="entry name" value="SIGMA54_INTERACT_2"/>
    <property type="match status" value="1"/>
</dbReference>
<dbReference type="Gene3D" id="1.10.10.60">
    <property type="entry name" value="Homeodomain-like"/>
    <property type="match status" value="1"/>
</dbReference>
<dbReference type="KEGG" id="trc:DYE49_06915"/>
<dbReference type="GO" id="GO:0006355">
    <property type="term" value="P:regulation of DNA-templated transcription"/>
    <property type="evidence" value="ECO:0007669"/>
    <property type="project" value="InterPro"/>
</dbReference>
<dbReference type="RefSeq" id="WP_184651525.1">
    <property type="nucleotide sequence ID" value="NZ_JACHFR010000001.1"/>
</dbReference>
<dbReference type="CDD" id="cd00009">
    <property type="entry name" value="AAA"/>
    <property type="match status" value="1"/>
</dbReference>
<dbReference type="GO" id="GO:0043565">
    <property type="term" value="F:sequence-specific DNA binding"/>
    <property type="evidence" value="ECO:0007669"/>
    <property type="project" value="InterPro"/>
</dbReference>
<evidence type="ECO:0000313" key="8">
    <source>
        <dbReference type="EMBL" id="QOS40196.1"/>
    </source>
</evidence>
<dbReference type="PROSITE" id="PS50045">
    <property type="entry name" value="SIGMA54_INTERACT_4"/>
    <property type="match status" value="1"/>
</dbReference>
<keyword evidence="2" id="KW-0067">ATP-binding</keyword>
<feature type="domain" description="Sigma-54 factor interaction" evidence="6">
    <location>
        <begin position="195"/>
        <end position="424"/>
    </location>
</feature>
<dbReference type="FunFam" id="3.40.50.300:FF:000006">
    <property type="entry name" value="DNA-binding transcriptional regulator NtrC"/>
    <property type="match status" value="1"/>
</dbReference>
<dbReference type="EMBL" id="JACHFR010000001">
    <property type="protein sequence ID" value="MBB5218092.1"/>
    <property type="molecule type" value="Genomic_DNA"/>
</dbReference>
<dbReference type="Pfam" id="PF02954">
    <property type="entry name" value="HTH_8"/>
    <property type="match status" value="1"/>
</dbReference>
<dbReference type="SMART" id="SM00065">
    <property type="entry name" value="GAF"/>
    <property type="match status" value="1"/>
</dbReference>
<dbReference type="InterPro" id="IPR002197">
    <property type="entry name" value="HTH_Fis"/>
</dbReference>
<dbReference type="InterPro" id="IPR058031">
    <property type="entry name" value="AAA_lid_NorR"/>
</dbReference>
<dbReference type="AlphaFoldDB" id="A0A840SF67"/>
<dbReference type="SUPFAM" id="SSF55781">
    <property type="entry name" value="GAF domain-like"/>
    <property type="match status" value="1"/>
</dbReference>
<reference evidence="7 9" key="2">
    <citation type="submission" date="2020-08" db="EMBL/GenBank/DDBJ databases">
        <title>Genomic Encyclopedia of Type Strains, Phase IV (KMG-IV): sequencing the most valuable type-strain genomes for metagenomic binning, comparative biology and taxonomic classification.</title>
        <authorList>
            <person name="Goeker M."/>
        </authorList>
    </citation>
    <scope>NUCLEOTIDE SEQUENCE [LARGE SCALE GENOMIC DNA]</scope>
    <source>
        <strain evidence="7 9">DSM 103679</strain>
    </source>
</reference>
<evidence type="ECO:0000313" key="9">
    <source>
        <dbReference type="Proteomes" id="UP000578697"/>
    </source>
</evidence>
<dbReference type="SMART" id="SM00382">
    <property type="entry name" value="AAA"/>
    <property type="match status" value="1"/>
</dbReference>
<dbReference type="PANTHER" id="PTHR32071:SF122">
    <property type="entry name" value="SIGMA FACTOR"/>
    <property type="match status" value="1"/>
</dbReference>
<dbReference type="Gene3D" id="3.30.450.40">
    <property type="match status" value="1"/>
</dbReference>
<evidence type="ECO:0000256" key="2">
    <source>
        <dbReference type="ARBA" id="ARBA00022840"/>
    </source>
</evidence>
<keyword evidence="4" id="KW-0238">DNA-binding</keyword>
<dbReference type="Gene3D" id="1.10.8.60">
    <property type="match status" value="1"/>
</dbReference>
<keyword evidence="5" id="KW-0804">Transcription</keyword>
<gene>
    <name evidence="8" type="ORF">DYE49_06915</name>
    <name evidence="7" type="ORF">HNP77_000436</name>
</gene>
<dbReference type="SUPFAM" id="SSF46689">
    <property type="entry name" value="Homeodomain-like"/>
    <property type="match status" value="1"/>
</dbReference>
<dbReference type="PANTHER" id="PTHR32071">
    <property type="entry name" value="TRANSCRIPTIONAL REGULATORY PROTEIN"/>
    <property type="match status" value="1"/>
</dbReference>
<dbReference type="PROSITE" id="PS00688">
    <property type="entry name" value="SIGMA54_INTERACT_3"/>
    <property type="match status" value="1"/>
</dbReference>
<dbReference type="SUPFAM" id="SSF52540">
    <property type="entry name" value="P-loop containing nucleoside triphosphate hydrolases"/>
    <property type="match status" value="1"/>
</dbReference>
<keyword evidence="9" id="KW-1185">Reference proteome</keyword>
<dbReference type="Pfam" id="PF01590">
    <property type="entry name" value="GAF"/>
    <property type="match status" value="1"/>
</dbReference>
<evidence type="ECO:0000256" key="3">
    <source>
        <dbReference type="ARBA" id="ARBA00023015"/>
    </source>
</evidence>
<dbReference type="InterPro" id="IPR025944">
    <property type="entry name" value="Sigma_54_int_dom_CS"/>
</dbReference>
<dbReference type="InterPro" id="IPR027417">
    <property type="entry name" value="P-loop_NTPase"/>
</dbReference>
<organism evidence="7 9">
    <name type="scientific">Treponema rectale</name>
    <dbReference type="NCBI Taxonomy" id="744512"/>
    <lineage>
        <taxon>Bacteria</taxon>
        <taxon>Pseudomonadati</taxon>
        <taxon>Spirochaetota</taxon>
        <taxon>Spirochaetia</taxon>
        <taxon>Spirochaetales</taxon>
        <taxon>Treponemataceae</taxon>
        <taxon>Treponema</taxon>
    </lineage>
</organism>
<dbReference type="Pfam" id="PF25601">
    <property type="entry name" value="AAA_lid_14"/>
    <property type="match status" value="1"/>
</dbReference>
<evidence type="ECO:0000313" key="10">
    <source>
        <dbReference type="Proteomes" id="UP000593591"/>
    </source>
</evidence>
<dbReference type="Pfam" id="PF00158">
    <property type="entry name" value="Sigma54_activat"/>
    <property type="match status" value="1"/>
</dbReference>
<keyword evidence="3" id="KW-0805">Transcription regulation</keyword>
<proteinExistence type="predicted"/>
<accession>A0A840SF67</accession>